<organism evidence="3 4">
    <name type="scientific">Termitidicoccus mucosus</name>
    <dbReference type="NCBI Taxonomy" id="1184151"/>
    <lineage>
        <taxon>Bacteria</taxon>
        <taxon>Pseudomonadati</taxon>
        <taxon>Verrucomicrobiota</taxon>
        <taxon>Opitutia</taxon>
        <taxon>Opitutales</taxon>
        <taxon>Opitutaceae</taxon>
        <taxon>Termitidicoccus</taxon>
    </lineage>
</organism>
<dbReference type="PANTHER" id="PTHR30437:SF5">
    <property type="entry name" value="REGULATOR OF NUCLEOSIDE DIPHOSPHATE KINASE"/>
    <property type="match status" value="1"/>
</dbReference>
<evidence type="ECO:0000259" key="2">
    <source>
        <dbReference type="Pfam" id="PF14760"/>
    </source>
</evidence>
<feature type="domain" description="Transcription elongation factor GreA/GreB C-terminal" evidence="1">
    <location>
        <begin position="49"/>
        <end position="123"/>
    </location>
</feature>
<comment type="caution">
    <text evidence="3">The sequence shown here is derived from an EMBL/GenBank/DDBJ whole genome shotgun (WGS) entry which is preliminary data.</text>
</comment>
<dbReference type="OrthoDB" id="192847at2"/>
<dbReference type="Pfam" id="PF01272">
    <property type="entry name" value="GreA_GreB"/>
    <property type="match status" value="1"/>
</dbReference>
<dbReference type="InterPro" id="IPR023459">
    <property type="entry name" value="Tscrpt_elong_fac_GreA/B_fam"/>
</dbReference>
<dbReference type="STRING" id="1184151.AW736_00205"/>
<evidence type="ECO:0000313" key="3">
    <source>
        <dbReference type="EMBL" id="OAM90917.1"/>
    </source>
</evidence>
<keyword evidence="4" id="KW-1185">Reference proteome</keyword>
<evidence type="ECO:0008006" key="5">
    <source>
        <dbReference type="Google" id="ProtNLM"/>
    </source>
</evidence>
<gene>
    <name evidence="3" type="ORF">AW736_00205</name>
</gene>
<dbReference type="GO" id="GO:0003677">
    <property type="term" value="F:DNA binding"/>
    <property type="evidence" value="ECO:0007669"/>
    <property type="project" value="InterPro"/>
</dbReference>
<protein>
    <recommendedName>
        <fullName evidence="5">Transcription elongation factor GreA/GreB C-terminal domain-containing protein</fullName>
    </recommendedName>
</protein>
<dbReference type="InterPro" id="IPR001437">
    <property type="entry name" value="Tscrpt_elong_fac_GreA/B_C"/>
</dbReference>
<dbReference type="RefSeq" id="WP_068768306.1">
    <property type="nucleotide sequence ID" value="NZ_CP109796.1"/>
</dbReference>
<reference evidence="3 4" key="1">
    <citation type="submission" date="2016-01" db="EMBL/GenBank/DDBJ databases">
        <title>High potential of lignocellulose degradation of a new Verrucomicrobia species.</title>
        <authorList>
            <person name="Wang Y."/>
            <person name="Shi Y."/>
            <person name="Qiu Z."/>
            <person name="Liu S."/>
            <person name="Yang H."/>
        </authorList>
    </citation>
    <scope>NUCLEOTIDE SEQUENCE [LARGE SCALE GENOMIC DNA]</scope>
    <source>
        <strain evidence="3 4">TSB47</strain>
    </source>
</reference>
<dbReference type="GO" id="GO:0070063">
    <property type="term" value="F:RNA polymerase binding"/>
    <property type="evidence" value="ECO:0007669"/>
    <property type="project" value="InterPro"/>
</dbReference>
<proteinExistence type="predicted"/>
<dbReference type="Proteomes" id="UP000078486">
    <property type="component" value="Unassembled WGS sequence"/>
</dbReference>
<dbReference type="SUPFAM" id="SSF54534">
    <property type="entry name" value="FKBP-like"/>
    <property type="match status" value="1"/>
</dbReference>
<evidence type="ECO:0000259" key="1">
    <source>
        <dbReference type="Pfam" id="PF01272"/>
    </source>
</evidence>
<dbReference type="AlphaFoldDB" id="A0A178INK7"/>
<dbReference type="Gene3D" id="3.10.50.30">
    <property type="entry name" value="Transcription elongation factor, GreA/GreB, C-terminal domain"/>
    <property type="match status" value="1"/>
</dbReference>
<sequence length="137" mass="14609">MSTPALKPIYLSTEDHARLRQLLSTLGGTPHPLRGELDRAIVIEAVALPAGIVTLGSRVELKDLSDGSIDVYTLVMPERADLEQGRLSILAPIGTAILGYAQGDEFAWKTPGGQRKLLIVSVTREADDGPKLPSVLG</sequence>
<dbReference type="GO" id="GO:0006354">
    <property type="term" value="P:DNA-templated transcription elongation"/>
    <property type="evidence" value="ECO:0007669"/>
    <property type="project" value="TreeGrafter"/>
</dbReference>
<accession>A0A178INK7</accession>
<dbReference type="EMBL" id="LRRQ01000044">
    <property type="protein sequence ID" value="OAM90917.1"/>
    <property type="molecule type" value="Genomic_DNA"/>
</dbReference>
<feature type="domain" description="Regulator of nucleoside diphosphate kinase N-terminal" evidence="2">
    <location>
        <begin position="8"/>
        <end position="42"/>
    </location>
</feature>
<evidence type="ECO:0000313" key="4">
    <source>
        <dbReference type="Proteomes" id="UP000078486"/>
    </source>
</evidence>
<dbReference type="PANTHER" id="PTHR30437">
    <property type="entry name" value="TRANSCRIPTION ELONGATION FACTOR GREA"/>
    <property type="match status" value="1"/>
</dbReference>
<dbReference type="Pfam" id="PF14760">
    <property type="entry name" value="Rnk_N"/>
    <property type="match status" value="1"/>
</dbReference>
<dbReference type="GO" id="GO:0032784">
    <property type="term" value="P:regulation of DNA-templated transcription elongation"/>
    <property type="evidence" value="ECO:0007669"/>
    <property type="project" value="InterPro"/>
</dbReference>
<name>A0A178INK7_9BACT</name>
<dbReference type="InterPro" id="IPR036953">
    <property type="entry name" value="GreA/GreB_C_sf"/>
</dbReference>
<dbReference type="InterPro" id="IPR029462">
    <property type="entry name" value="Rnk_N"/>
</dbReference>